<evidence type="ECO:0000313" key="1">
    <source>
        <dbReference type="EMBL" id="MQW33568.1"/>
    </source>
</evidence>
<evidence type="ECO:0008006" key="3">
    <source>
        <dbReference type="Google" id="ProtNLM"/>
    </source>
</evidence>
<dbReference type="RefSeq" id="WP_153349677.1">
    <property type="nucleotide sequence ID" value="NZ_WISR01000124.1"/>
</dbReference>
<gene>
    <name evidence="1" type="ORF">GHK53_12350</name>
</gene>
<accession>A0AAW9TPB5</accession>
<name>A0AAW9TPB5_RHIML</name>
<organism evidence="1 2">
    <name type="scientific">Rhizobium meliloti</name>
    <name type="common">Ensifer meliloti</name>
    <name type="synonym">Sinorhizobium meliloti</name>
    <dbReference type="NCBI Taxonomy" id="382"/>
    <lineage>
        <taxon>Bacteria</taxon>
        <taxon>Pseudomonadati</taxon>
        <taxon>Pseudomonadota</taxon>
        <taxon>Alphaproteobacteria</taxon>
        <taxon>Hyphomicrobiales</taxon>
        <taxon>Rhizobiaceae</taxon>
        <taxon>Sinorhizobium/Ensifer group</taxon>
        <taxon>Sinorhizobium</taxon>
    </lineage>
</organism>
<comment type="caution">
    <text evidence="1">The sequence shown here is derived from an EMBL/GenBank/DDBJ whole genome shotgun (WGS) entry which is preliminary data.</text>
</comment>
<sequence>MATVKSDGGSTSYYNIPDFAVDLGDLIEHKEMSFNIGNIFKACYRFGGKDGTSKRYDLNKIIYFAQREIAILDRKEAAALI</sequence>
<dbReference type="AlphaFoldDB" id="A0AAW9TPB5"/>
<protein>
    <recommendedName>
        <fullName evidence="3">DUF3310 domain-containing protein</fullName>
    </recommendedName>
</protein>
<dbReference type="EMBL" id="WISR01000124">
    <property type="protein sequence ID" value="MQW33568.1"/>
    <property type="molecule type" value="Genomic_DNA"/>
</dbReference>
<dbReference type="Proteomes" id="UP000429484">
    <property type="component" value="Unassembled WGS sequence"/>
</dbReference>
<reference evidence="1 2" key="1">
    <citation type="journal article" date="2013" name="Genome Biol.">
        <title>Comparative genomics of the core and accessory genomes of 48 Sinorhizobium strains comprising five genospecies.</title>
        <authorList>
            <person name="Sugawara M."/>
            <person name="Epstein B."/>
            <person name="Badgley B.D."/>
            <person name="Unno T."/>
            <person name="Xu L."/>
            <person name="Reese J."/>
            <person name="Gyaneshwar P."/>
            <person name="Denny R."/>
            <person name="Mudge J."/>
            <person name="Bharti A.K."/>
            <person name="Farmer A.D."/>
            <person name="May G.D."/>
            <person name="Woodward J.E."/>
            <person name="Medigue C."/>
            <person name="Vallenet D."/>
            <person name="Lajus A."/>
            <person name="Rouy Z."/>
            <person name="Martinez-Vaz B."/>
            <person name="Tiffin P."/>
            <person name="Young N.D."/>
            <person name="Sadowsky M.J."/>
        </authorList>
    </citation>
    <scope>NUCLEOTIDE SEQUENCE [LARGE SCALE GENOMIC DNA]</scope>
    <source>
        <strain evidence="1 2">N6B1</strain>
    </source>
</reference>
<evidence type="ECO:0000313" key="2">
    <source>
        <dbReference type="Proteomes" id="UP000429484"/>
    </source>
</evidence>
<proteinExistence type="predicted"/>